<keyword evidence="11" id="KW-1185">Reference proteome</keyword>
<evidence type="ECO:0008006" key="12">
    <source>
        <dbReference type="Google" id="ProtNLM"/>
    </source>
</evidence>
<dbReference type="InterPro" id="IPR036396">
    <property type="entry name" value="Cyt_P450_sf"/>
</dbReference>
<evidence type="ECO:0000256" key="7">
    <source>
        <dbReference type="ARBA" id="ARBA00023033"/>
    </source>
</evidence>
<dbReference type="GO" id="GO:0044283">
    <property type="term" value="P:small molecule biosynthetic process"/>
    <property type="evidence" value="ECO:0007669"/>
    <property type="project" value="UniProtKB-ARBA"/>
</dbReference>
<comment type="cofactor">
    <cofactor evidence="1 8">
        <name>heme</name>
        <dbReference type="ChEBI" id="CHEBI:30413"/>
    </cofactor>
</comment>
<dbReference type="Proteomes" id="UP000215289">
    <property type="component" value="Unassembled WGS sequence"/>
</dbReference>
<dbReference type="STRING" id="1245748.A0A3R7HUX9"/>
<dbReference type="Gene3D" id="1.10.630.10">
    <property type="entry name" value="Cytochrome P450"/>
    <property type="match status" value="1"/>
</dbReference>
<keyword evidence="4 8" id="KW-0479">Metal-binding</keyword>
<accession>A0A3R7HUX9</accession>
<protein>
    <recommendedName>
        <fullName evidence="12">Cytochrome P450</fullName>
    </recommendedName>
</protein>
<organism evidence="10 11">
    <name type="scientific">Aspergillus turcosus</name>
    <dbReference type="NCBI Taxonomy" id="1245748"/>
    <lineage>
        <taxon>Eukaryota</taxon>
        <taxon>Fungi</taxon>
        <taxon>Dikarya</taxon>
        <taxon>Ascomycota</taxon>
        <taxon>Pezizomycotina</taxon>
        <taxon>Eurotiomycetes</taxon>
        <taxon>Eurotiomycetidae</taxon>
        <taxon>Eurotiales</taxon>
        <taxon>Aspergillaceae</taxon>
        <taxon>Aspergillus</taxon>
        <taxon>Aspergillus subgen. Fumigati</taxon>
    </lineage>
</organism>
<dbReference type="InterPro" id="IPR001128">
    <property type="entry name" value="Cyt_P450"/>
</dbReference>
<evidence type="ECO:0000313" key="10">
    <source>
        <dbReference type="EMBL" id="RLL97462.1"/>
    </source>
</evidence>
<dbReference type="GO" id="GO:0016705">
    <property type="term" value="F:oxidoreductase activity, acting on paired donors, with incorporation or reduction of molecular oxygen"/>
    <property type="evidence" value="ECO:0007669"/>
    <property type="project" value="InterPro"/>
</dbReference>
<gene>
    <name evidence="10" type="ORF">CFD26_104445</name>
</gene>
<evidence type="ECO:0000256" key="9">
    <source>
        <dbReference type="RuleBase" id="RU000461"/>
    </source>
</evidence>
<comment type="similarity">
    <text evidence="2 9">Belongs to the cytochrome P450 family.</text>
</comment>
<reference evidence="10 11" key="1">
    <citation type="submission" date="2018-08" db="EMBL/GenBank/DDBJ databases">
        <title>Draft genome sequences of two Aspergillus turcosus clinical strains isolated from bronchoalveolar lavage fluid: one azole-susceptible and the other azole-resistant.</title>
        <authorList>
            <person name="Parent-Michaud M."/>
            <person name="Dufresne P.J."/>
            <person name="Fournier E."/>
            <person name="Martineau C."/>
            <person name="Moreira S."/>
            <person name="Perkins V."/>
            <person name="De Repentigny L."/>
            <person name="Dufresne S.F."/>
        </authorList>
    </citation>
    <scope>NUCLEOTIDE SEQUENCE [LARGE SCALE GENOMIC DNA]</scope>
    <source>
        <strain evidence="10">HMR AF 1038</strain>
    </source>
</reference>
<dbReference type="PANTHER" id="PTHR46300:SF1">
    <property type="entry name" value="P450, PUTATIVE (EUROFUNG)-RELATED"/>
    <property type="match status" value="1"/>
</dbReference>
<dbReference type="CDD" id="cd11065">
    <property type="entry name" value="CYP64-like"/>
    <property type="match status" value="1"/>
</dbReference>
<dbReference type="GO" id="GO:0020037">
    <property type="term" value="F:heme binding"/>
    <property type="evidence" value="ECO:0007669"/>
    <property type="project" value="InterPro"/>
</dbReference>
<keyword evidence="6 8" id="KW-0408">Iron</keyword>
<proteinExistence type="inferred from homology"/>
<dbReference type="PRINTS" id="PR00463">
    <property type="entry name" value="EP450I"/>
</dbReference>
<evidence type="ECO:0000256" key="5">
    <source>
        <dbReference type="ARBA" id="ARBA00023002"/>
    </source>
</evidence>
<name>A0A3R7HUX9_9EURO</name>
<keyword evidence="7 9" id="KW-0503">Monooxygenase</keyword>
<dbReference type="PANTHER" id="PTHR46300">
    <property type="entry name" value="P450, PUTATIVE (EUROFUNG)-RELATED-RELATED"/>
    <property type="match status" value="1"/>
</dbReference>
<feature type="binding site" description="axial binding residue" evidence="8">
    <location>
        <position position="418"/>
    </location>
    <ligand>
        <name>heme</name>
        <dbReference type="ChEBI" id="CHEBI:30413"/>
    </ligand>
    <ligandPart>
        <name>Fe</name>
        <dbReference type="ChEBI" id="CHEBI:18248"/>
    </ligandPart>
</feature>
<evidence type="ECO:0000256" key="4">
    <source>
        <dbReference type="ARBA" id="ARBA00022723"/>
    </source>
</evidence>
<dbReference type="PRINTS" id="PR00385">
    <property type="entry name" value="P450"/>
</dbReference>
<comment type="caution">
    <text evidence="10">The sequence shown here is derived from an EMBL/GenBank/DDBJ whole genome shotgun (WGS) entry which is preliminary data.</text>
</comment>
<evidence type="ECO:0000256" key="8">
    <source>
        <dbReference type="PIRSR" id="PIRSR602401-1"/>
    </source>
</evidence>
<dbReference type="SUPFAM" id="SSF48264">
    <property type="entry name" value="Cytochrome P450"/>
    <property type="match status" value="1"/>
</dbReference>
<dbReference type="InterPro" id="IPR050364">
    <property type="entry name" value="Cytochrome_P450_fung"/>
</dbReference>
<evidence type="ECO:0000313" key="11">
    <source>
        <dbReference type="Proteomes" id="UP000215289"/>
    </source>
</evidence>
<evidence type="ECO:0000256" key="2">
    <source>
        <dbReference type="ARBA" id="ARBA00010617"/>
    </source>
</evidence>
<dbReference type="InterPro" id="IPR017972">
    <property type="entry name" value="Cyt_P450_CS"/>
</dbReference>
<keyword evidence="3 8" id="KW-0349">Heme</keyword>
<sequence>MIALLVLIGAALTILWRFNRKGNRLPLPPGPKPLPIIGNLHQEPSKDRWLQYHEWHKKYGPLVSMRLGQRTVISVGSHQAANELLTKRSHIYSSRPRFIIMGECAFRNLNTALIPYGPQWRTHHRIQARFLKANHATHYGPVQDIESKHLVRDLLSLRDFPKVFLRYAYSMNSTLAYGQRVDTVDAHAMVELSSVSKAIGEISATVLGVMVEMFPILNRLPAPLAPWKQAADRGYARALALYERNCRLAETSPSWNWVRGAQSMKESKTVSREEFANIIGFVFDAGSETVAGALEMFVLAAVSNNAVMRKAQEEIDRVVGPERLPTMQDLPNLPYTCAVAVETLRWRPLAPMGFPHELMEDDEYMGYRIPKGAMVLPNHWAMDLDETVFERATEFRPERWLENPELPLAAFGFGRRGCPGRHIAKDSLRISVARMLWTFDLLPGKSTVNTWDLQQGLLAPPTHFEAQFQLRSPEREAIIQLEWESTDKNTDRMMQSIKELID</sequence>
<dbReference type="Pfam" id="PF00067">
    <property type="entry name" value="p450"/>
    <property type="match status" value="1"/>
</dbReference>
<evidence type="ECO:0000256" key="1">
    <source>
        <dbReference type="ARBA" id="ARBA00001971"/>
    </source>
</evidence>
<dbReference type="GO" id="GO:0005506">
    <property type="term" value="F:iron ion binding"/>
    <property type="evidence" value="ECO:0007669"/>
    <property type="project" value="InterPro"/>
</dbReference>
<dbReference type="PROSITE" id="PS00086">
    <property type="entry name" value="CYTOCHROME_P450"/>
    <property type="match status" value="1"/>
</dbReference>
<dbReference type="AlphaFoldDB" id="A0A3R7HUX9"/>
<dbReference type="EMBL" id="NIDN02000077">
    <property type="protein sequence ID" value="RLL97462.1"/>
    <property type="molecule type" value="Genomic_DNA"/>
</dbReference>
<dbReference type="InterPro" id="IPR002401">
    <property type="entry name" value="Cyt_P450_E_grp-I"/>
</dbReference>
<evidence type="ECO:0000256" key="3">
    <source>
        <dbReference type="ARBA" id="ARBA00022617"/>
    </source>
</evidence>
<keyword evidence="5 9" id="KW-0560">Oxidoreductase</keyword>
<evidence type="ECO:0000256" key="6">
    <source>
        <dbReference type="ARBA" id="ARBA00023004"/>
    </source>
</evidence>
<dbReference type="OrthoDB" id="1470350at2759"/>
<dbReference type="GO" id="GO:0004497">
    <property type="term" value="F:monooxygenase activity"/>
    <property type="evidence" value="ECO:0007669"/>
    <property type="project" value="UniProtKB-KW"/>
</dbReference>